<gene>
    <name evidence="3" type="ORF">THAOC_18996</name>
</gene>
<keyword evidence="2" id="KW-0732">Signal</keyword>
<feature type="region of interest" description="Disordered" evidence="1">
    <location>
        <begin position="129"/>
        <end position="200"/>
    </location>
</feature>
<name>K0SQJ3_THAOC</name>
<accession>K0SQJ3</accession>
<dbReference type="EMBL" id="AGNL01020856">
    <property type="protein sequence ID" value="EJK60612.1"/>
    <property type="molecule type" value="Genomic_DNA"/>
</dbReference>
<proteinExistence type="predicted"/>
<protein>
    <recommendedName>
        <fullName evidence="5">Apple domain-containing protein</fullName>
    </recommendedName>
</protein>
<feature type="compositionally biased region" description="Low complexity" evidence="1">
    <location>
        <begin position="173"/>
        <end position="194"/>
    </location>
</feature>
<feature type="compositionally biased region" description="Polar residues" evidence="1">
    <location>
        <begin position="145"/>
        <end position="172"/>
    </location>
</feature>
<keyword evidence="4" id="KW-1185">Reference proteome</keyword>
<evidence type="ECO:0008006" key="5">
    <source>
        <dbReference type="Google" id="ProtNLM"/>
    </source>
</evidence>
<feature type="signal peptide" evidence="2">
    <location>
        <begin position="1"/>
        <end position="25"/>
    </location>
</feature>
<comment type="caution">
    <text evidence="3">The sequence shown here is derived from an EMBL/GenBank/DDBJ whole genome shotgun (WGS) entry which is preliminary data.</text>
</comment>
<evidence type="ECO:0000256" key="2">
    <source>
        <dbReference type="SAM" id="SignalP"/>
    </source>
</evidence>
<reference evidence="3 4" key="1">
    <citation type="journal article" date="2012" name="Genome Biol.">
        <title>Genome and low-iron response of an oceanic diatom adapted to chronic iron limitation.</title>
        <authorList>
            <person name="Lommer M."/>
            <person name="Specht M."/>
            <person name="Roy A.S."/>
            <person name="Kraemer L."/>
            <person name="Andreson R."/>
            <person name="Gutowska M.A."/>
            <person name="Wolf J."/>
            <person name="Bergner S.V."/>
            <person name="Schilhabel M.B."/>
            <person name="Klostermeier U.C."/>
            <person name="Beiko R.G."/>
            <person name="Rosenstiel P."/>
            <person name="Hippler M."/>
            <person name="Laroche J."/>
        </authorList>
    </citation>
    <scope>NUCLEOTIDE SEQUENCE [LARGE SCALE GENOMIC DNA]</scope>
    <source>
        <strain evidence="3 4">CCMP1005</strain>
    </source>
</reference>
<evidence type="ECO:0000256" key="1">
    <source>
        <dbReference type="SAM" id="MobiDB-lite"/>
    </source>
</evidence>
<dbReference type="Proteomes" id="UP000266841">
    <property type="component" value="Unassembled WGS sequence"/>
</dbReference>
<organism evidence="3 4">
    <name type="scientific">Thalassiosira oceanica</name>
    <name type="common">Marine diatom</name>
    <dbReference type="NCBI Taxonomy" id="159749"/>
    <lineage>
        <taxon>Eukaryota</taxon>
        <taxon>Sar</taxon>
        <taxon>Stramenopiles</taxon>
        <taxon>Ochrophyta</taxon>
        <taxon>Bacillariophyta</taxon>
        <taxon>Coscinodiscophyceae</taxon>
        <taxon>Thalassiosirophycidae</taxon>
        <taxon>Thalassiosirales</taxon>
        <taxon>Thalassiosiraceae</taxon>
        <taxon>Thalassiosira</taxon>
    </lineage>
</organism>
<sequence>MRRTPQGPWFSFVVILVASSSFARGRIASGAVSVGDSKRQFERRLCFGETDESGCRENILCWWIAAKDECLSLTTDNGFFIGAGDAGLEFDAPDEISQDRCSYFVTESVCQRDSSCMWTGSCIPVASLAESESAEESGDIPPTQSPNTPEPTSLSPTASAPISLNPTQLQPVPTSHPTTLKPTTSSPTTSISATNIEQSL</sequence>
<dbReference type="AlphaFoldDB" id="K0SQJ3"/>
<evidence type="ECO:0000313" key="4">
    <source>
        <dbReference type="Proteomes" id="UP000266841"/>
    </source>
</evidence>
<evidence type="ECO:0000313" key="3">
    <source>
        <dbReference type="EMBL" id="EJK60612.1"/>
    </source>
</evidence>
<feature type="chain" id="PRO_5003837377" description="Apple domain-containing protein" evidence="2">
    <location>
        <begin position="26"/>
        <end position="200"/>
    </location>
</feature>